<feature type="transmembrane region" description="Helical" evidence="1">
    <location>
        <begin position="77"/>
        <end position="98"/>
    </location>
</feature>
<comment type="caution">
    <text evidence="2">The sequence shown here is derived from an EMBL/GenBank/DDBJ whole genome shotgun (WGS) entry which is preliminary data.</text>
</comment>
<proteinExistence type="predicted"/>
<dbReference type="RefSeq" id="WP_123323903.1">
    <property type="nucleotide sequence ID" value="NZ_JBHRSX010000014.1"/>
</dbReference>
<accession>A0ABV7JTD9</accession>
<gene>
    <name evidence="2" type="ORF">ACFOEW_05990</name>
</gene>
<keyword evidence="1" id="KW-1133">Transmembrane helix</keyword>
<keyword evidence="3" id="KW-1185">Reference proteome</keyword>
<protein>
    <submittedName>
        <fullName evidence="2">DUF1772 domain-containing protein</fullName>
    </submittedName>
</protein>
<reference evidence="3" key="1">
    <citation type="journal article" date="2019" name="Int. J. Syst. Evol. Microbiol.">
        <title>The Global Catalogue of Microorganisms (GCM) 10K type strain sequencing project: providing services to taxonomists for standard genome sequencing and annotation.</title>
        <authorList>
            <consortium name="The Broad Institute Genomics Platform"/>
            <consortium name="The Broad Institute Genome Sequencing Center for Infectious Disease"/>
            <person name="Wu L."/>
            <person name="Ma J."/>
        </authorList>
    </citation>
    <scope>NUCLEOTIDE SEQUENCE [LARGE SCALE GENOMIC DNA]</scope>
    <source>
        <strain evidence="3">KCTC 52449</strain>
    </source>
</reference>
<keyword evidence="1" id="KW-0472">Membrane</keyword>
<evidence type="ECO:0000313" key="3">
    <source>
        <dbReference type="Proteomes" id="UP001595477"/>
    </source>
</evidence>
<dbReference type="Pfam" id="PF08592">
    <property type="entry name" value="Anthrone_oxy"/>
    <property type="match status" value="1"/>
</dbReference>
<dbReference type="EMBL" id="JBHRSX010000014">
    <property type="protein sequence ID" value="MFC3201365.1"/>
    <property type="molecule type" value="Genomic_DNA"/>
</dbReference>
<feature type="transmembrane region" description="Helical" evidence="1">
    <location>
        <begin position="6"/>
        <end position="31"/>
    </location>
</feature>
<organism evidence="2 3">
    <name type="scientific">Alteromonas oceani</name>
    <dbReference type="NCBI Taxonomy" id="2071609"/>
    <lineage>
        <taxon>Bacteria</taxon>
        <taxon>Pseudomonadati</taxon>
        <taxon>Pseudomonadota</taxon>
        <taxon>Gammaproteobacteria</taxon>
        <taxon>Alteromonadales</taxon>
        <taxon>Alteromonadaceae</taxon>
        <taxon>Alteromonas/Salinimonas group</taxon>
        <taxon>Alteromonas</taxon>
    </lineage>
</organism>
<name>A0ABV7JTD9_9ALTE</name>
<evidence type="ECO:0000256" key="1">
    <source>
        <dbReference type="SAM" id="Phobius"/>
    </source>
</evidence>
<keyword evidence="1" id="KW-0812">Transmembrane</keyword>
<sequence length="145" mass="16345">MIFYLTMLAALLCALMAGIYFAFSVVVMPALRRLGDEQGVRVMQQVNRDILQSLFMPLFWMSSLVCLILLVGGQSEMTMFAGAIYLAGMLGVTALFNVPLNNQLEQARENEIHEVWPHYLSRWQWFNHIRTVSAALSALLFVTAA</sequence>
<dbReference type="Proteomes" id="UP001595477">
    <property type="component" value="Unassembled WGS sequence"/>
</dbReference>
<dbReference type="InterPro" id="IPR013901">
    <property type="entry name" value="Anthrone_oxy"/>
</dbReference>
<feature type="transmembrane region" description="Helical" evidence="1">
    <location>
        <begin position="51"/>
        <end position="71"/>
    </location>
</feature>
<evidence type="ECO:0000313" key="2">
    <source>
        <dbReference type="EMBL" id="MFC3201365.1"/>
    </source>
</evidence>